<dbReference type="EMBL" id="JAASTW010000008">
    <property type="protein sequence ID" value="MBC1488913.1"/>
    <property type="molecule type" value="Genomic_DNA"/>
</dbReference>
<keyword evidence="1" id="KW-0732">Signal</keyword>
<name>A0A7X1C959_9LIST</name>
<evidence type="ECO:0000313" key="2">
    <source>
        <dbReference type="EMBL" id="MBC1488913.1"/>
    </source>
</evidence>
<protein>
    <submittedName>
        <fullName evidence="2">Uncharacterized protein</fullName>
    </submittedName>
</protein>
<comment type="caution">
    <text evidence="2">The sequence shown here is derived from an EMBL/GenBank/DDBJ whole genome shotgun (WGS) entry which is preliminary data.</text>
</comment>
<organism evidence="2 3">
    <name type="scientific">Listeria immobilis</name>
    <dbReference type="NCBI Taxonomy" id="2713502"/>
    <lineage>
        <taxon>Bacteria</taxon>
        <taxon>Bacillati</taxon>
        <taxon>Bacillota</taxon>
        <taxon>Bacilli</taxon>
        <taxon>Bacillales</taxon>
        <taxon>Listeriaceae</taxon>
        <taxon>Listeria</taxon>
    </lineage>
</organism>
<dbReference type="AlphaFoldDB" id="A0A7X1C959"/>
<evidence type="ECO:0000256" key="1">
    <source>
        <dbReference type="SAM" id="SignalP"/>
    </source>
</evidence>
<sequence>MKKLFVSIIVGALMVSMVTPMNSKASNKHEVVYSDTNVLIKQSDDNSFTFLDKETKVESNVEIDTQDKKAEIMEENGQITEVEYNQKQAGNTIKSNIVADGENVGTITVTEEKETQPKLLRASSSSAMKYVTTRHVTATMIKVNRLSAQMVVIGLSFLKIKGIAGYMGGISAYGAVHDFLNKTAYLTIKQYANKWQYRNDAYVYKDKKRTKLLKKQTGIPQRHFS</sequence>
<evidence type="ECO:0000313" key="3">
    <source>
        <dbReference type="Proteomes" id="UP000561617"/>
    </source>
</evidence>
<reference evidence="2 3" key="1">
    <citation type="submission" date="2020-03" db="EMBL/GenBank/DDBJ databases">
        <title>Soil Listeria distribution.</title>
        <authorList>
            <person name="Liao J."/>
            <person name="Wiedmann M."/>
        </authorList>
    </citation>
    <scope>NUCLEOTIDE SEQUENCE [LARGE SCALE GENOMIC DNA]</scope>
    <source>
        <strain evidence="2 3">FSL L7-1554</strain>
    </source>
</reference>
<dbReference type="RefSeq" id="WP_185381011.1">
    <property type="nucleotide sequence ID" value="NZ_JAASTW010000008.1"/>
</dbReference>
<gene>
    <name evidence="2" type="ORF">HCJ38_07810</name>
</gene>
<dbReference type="Proteomes" id="UP000561617">
    <property type="component" value="Unassembled WGS sequence"/>
</dbReference>
<feature type="signal peptide" evidence="1">
    <location>
        <begin position="1"/>
        <end position="25"/>
    </location>
</feature>
<proteinExistence type="predicted"/>
<accession>A0A7X1C959</accession>
<feature type="chain" id="PRO_5030914878" evidence="1">
    <location>
        <begin position="26"/>
        <end position="225"/>
    </location>
</feature>